<comment type="similarity">
    <text evidence="1">Belongs to the Cyclase 1 superfamily.</text>
</comment>
<proteinExistence type="inferred from homology"/>
<dbReference type="PANTHER" id="PTHR34861:SF10">
    <property type="entry name" value="CYCLASE"/>
    <property type="match status" value="1"/>
</dbReference>
<sequence>METPTSTMSIVEAASRKKRIFDLAVPLENGMPSSGAHPSFQMGLIRRHGDRERPGARGGTSANELFTTGAHVGTHVDALGHWAVNGRIHGDLDATEATKGGRFRHLGADKIEPMVCRGVLLDLPTTLGFDRLPAGYGITAEELQLALGERSLGVGDVALIRTGWQQLYHDAAAFHGGEDGVPGVTGPAAEWLAQHGVRAAGSDTNAFDQIVRGPNFLARPAHTILLYRYGVHIIELLDLEELAAEGVKEFLFILTPLKLVGATGSPVRPLAVIDAV</sequence>
<dbReference type="InterPro" id="IPR007325">
    <property type="entry name" value="KFase/CYL"/>
</dbReference>
<evidence type="ECO:0000256" key="1">
    <source>
        <dbReference type="ARBA" id="ARBA00007865"/>
    </source>
</evidence>
<dbReference type="Pfam" id="PF04199">
    <property type="entry name" value="Cyclase"/>
    <property type="match status" value="1"/>
</dbReference>
<accession>A0A1L7WL68</accession>
<gene>
    <name evidence="2" type="ORF">PAC_03408</name>
</gene>
<dbReference type="OrthoDB" id="5396at2759"/>
<dbReference type="Gene3D" id="3.50.30.50">
    <property type="entry name" value="Putative cyclase"/>
    <property type="match status" value="1"/>
</dbReference>
<name>A0A1L7WL68_9HELO</name>
<dbReference type="InterPro" id="IPR037175">
    <property type="entry name" value="KFase_sf"/>
</dbReference>
<dbReference type="PANTHER" id="PTHR34861">
    <property type="match status" value="1"/>
</dbReference>
<evidence type="ECO:0000313" key="3">
    <source>
        <dbReference type="Proteomes" id="UP000184330"/>
    </source>
</evidence>
<dbReference type="SUPFAM" id="SSF102198">
    <property type="entry name" value="Putative cyclase"/>
    <property type="match status" value="1"/>
</dbReference>
<dbReference type="GO" id="GO:0004061">
    <property type="term" value="F:arylformamidase activity"/>
    <property type="evidence" value="ECO:0007669"/>
    <property type="project" value="InterPro"/>
</dbReference>
<dbReference type="AlphaFoldDB" id="A0A1L7WL68"/>
<organism evidence="2 3">
    <name type="scientific">Phialocephala subalpina</name>
    <dbReference type="NCBI Taxonomy" id="576137"/>
    <lineage>
        <taxon>Eukaryota</taxon>
        <taxon>Fungi</taxon>
        <taxon>Dikarya</taxon>
        <taxon>Ascomycota</taxon>
        <taxon>Pezizomycotina</taxon>
        <taxon>Leotiomycetes</taxon>
        <taxon>Helotiales</taxon>
        <taxon>Mollisiaceae</taxon>
        <taxon>Phialocephala</taxon>
        <taxon>Phialocephala fortinii species complex</taxon>
    </lineage>
</organism>
<keyword evidence="3" id="KW-1185">Reference proteome</keyword>
<dbReference type="STRING" id="576137.A0A1L7WL68"/>
<dbReference type="Proteomes" id="UP000184330">
    <property type="component" value="Unassembled WGS sequence"/>
</dbReference>
<protein>
    <recommendedName>
        <fullName evidence="4">Cyclase family protein</fullName>
    </recommendedName>
</protein>
<reference evidence="2 3" key="1">
    <citation type="submission" date="2016-03" db="EMBL/GenBank/DDBJ databases">
        <authorList>
            <person name="Ploux O."/>
        </authorList>
    </citation>
    <scope>NUCLEOTIDE SEQUENCE [LARGE SCALE GENOMIC DNA]</scope>
    <source>
        <strain evidence="2 3">UAMH 11012</strain>
    </source>
</reference>
<evidence type="ECO:0008006" key="4">
    <source>
        <dbReference type="Google" id="ProtNLM"/>
    </source>
</evidence>
<dbReference type="GO" id="GO:0019441">
    <property type="term" value="P:L-tryptophan catabolic process to kynurenine"/>
    <property type="evidence" value="ECO:0007669"/>
    <property type="project" value="InterPro"/>
</dbReference>
<evidence type="ECO:0000313" key="2">
    <source>
        <dbReference type="EMBL" id="CZR53529.1"/>
    </source>
</evidence>
<dbReference type="EMBL" id="FJOG01000004">
    <property type="protein sequence ID" value="CZR53529.1"/>
    <property type="molecule type" value="Genomic_DNA"/>
</dbReference>